<dbReference type="PANTHER" id="PTHR43756">
    <property type="entry name" value="CHOLINE MONOOXYGENASE, CHLOROPLASTIC"/>
    <property type="match status" value="1"/>
</dbReference>
<gene>
    <name evidence="3" type="ORF">ACFOY1_07585</name>
</gene>
<dbReference type="Pfam" id="PF00848">
    <property type="entry name" value="Ring_hydroxyl_A"/>
    <property type="match status" value="1"/>
</dbReference>
<evidence type="ECO:0000313" key="4">
    <source>
        <dbReference type="Proteomes" id="UP001595848"/>
    </source>
</evidence>
<dbReference type="EMBL" id="JBHSBV010000002">
    <property type="protein sequence ID" value="MFC4200812.1"/>
    <property type="molecule type" value="Genomic_DNA"/>
</dbReference>
<dbReference type="PANTHER" id="PTHR43756:SF1">
    <property type="entry name" value="3-PHENYLPROPIONATE_CINNAMIC ACID DIOXYGENASE SUBUNIT ALPHA"/>
    <property type="match status" value="1"/>
</dbReference>
<proteinExistence type="inferred from homology"/>
<protein>
    <submittedName>
        <fullName evidence="3">SRPBCC family protein</fullName>
    </submittedName>
</protein>
<feature type="domain" description="Rieske" evidence="2">
    <location>
        <begin position="42"/>
        <end position="153"/>
    </location>
</feature>
<organism evidence="3 4">
    <name type="scientific">Candidimonas humi</name>
    <dbReference type="NCBI Taxonomy" id="683355"/>
    <lineage>
        <taxon>Bacteria</taxon>
        <taxon>Pseudomonadati</taxon>
        <taxon>Pseudomonadota</taxon>
        <taxon>Betaproteobacteria</taxon>
        <taxon>Burkholderiales</taxon>
        <taxon>Alcaligenaceae</taxon>
        <taxon>Candidimonas</taxon>
    </lineage>
</organism>
<reference evidence="4" key="1">
    <citation type="journal article" date="2019" name="Int. J. Syst. Evol. Microbiol.">
        <title>The Global Catalogue of Microorganisms (GCM) 10K type strain sequencing project: providing services to taxonomists for standard genome sequencing and annotation.</title>
        <authorList>
            <consortium name="The Broad Institute Genomics Platform"/>
            <consortium name="The Broad Institute Genome Sequencing Center for Infectious Disease"/>
            <person name="Wu L."/>
            <person name="Ma J."/>
        </authorList>
    </citation>
    <scope>NUCLEOTIDE SEQUENCE [LARGE SCALE GENOMIC DNA]</scope>
    <source>
        <strain evidence="4">LMG 24813</strain>
    </source>
</reference>
<dbReference type="RefSeq" id="WP_217963973.1">
    <property type="nucleotide sequence ID" value="NZ_JAHTBN010000003.1"/>
</dbReference>
<evidence type="ECO:0000313" key="3">
    <source>
        <dbReference type="EMBL" id="MFC4200812.1"/>
    </source>
</evidence>
<dbReference type="InterPro" id="IPR001663">
    <property type="entry name" value="Rng_hydr_dOase-A"/>
</dbReference>
<comment type="similarity">
    <text evidence="1">Belongs to the bacterial ring-hydroxylating dioxygenase alpha subunit family.</text>
</comment>
<dbReference type="Proteomes" id="UP001595848">
    <property type="component" value="Unassembled WGS sequence"/>
</dbReference>
<evidence type="ECO:0000256" key="1">
    <source>
        <dbReference type="ARBA" id="ARBA00008751"/>
    </source>
</evidence>
<dbReference type="InterPro" id="IPR015879">
    <property type="entry name" value="Ring_hydroxy_dOase_asu_C_dom"/>
</dbReference>
<accession>A0ABV8NZ92</accession>
<keyword evidence="4" id="KW-1185">Reference proteome</keyword>
<sequence length="443" mass="50047">MAATLEQLIREDDTDGFLVNRDIYRDPEVFEWEMRYLFEGTWNLLGLESQIRRPHDYFTTHIGRAPVIVTRDGGGQVHCLLNTCRHKGAMVCHMQQGNARTFVCQYHGWAYDAGGRNILIKDKDQGAYPECFDRIGHDLEPVRVGVYRGFIFGSLNPDVPPLEEYLGDLRAMIDLIVDQSPQGVECIPGRGAFLFRGNWKLQMENGVDPYHFSSTHLSYIQALRRRSDKASVYSTFKSADLQRGTFAFKHGHNAMWGPAPSDKTTPLSYVKDELVLRVGETRARWMMSVRNITMFPNAQFAENASLQLRIWRPLAADRTEMRTFCLAPVGEPAEARALRIRQYEEFFNPSGLATPDDIANYEDCQRGFAAATVQWQQGQARGTAMLGQKQCPEADELGIRPESAVVGSFTLGDETVMHSTYRYWKALIAQGLARDGGGEELGQ</sequence>
<name>A0ABV8NZ92_9BURK</name>
<dbReference type="PROSITE" id="PS51296">
    <property type="entry name" value="RIESKE"/>
    <property type="match status" value="1"/>
</dbReference>
<evidence type="ECO:0000259" key="2">
    <source>
        <dbReference type="PROSITE" id="PS51296"/>
    </source>
</evidence>
<dbReference type="Pfam" id="PF00355">
    <property type="entry name" value="Rieske"/>
    <property type="match status" value="1"/>
</dbReference>
<dbReference type="InterPro" id="IPR017941">
    <property type="entry name" value="Rieske_2Fe-2S"/>
</dbReference>
<comment type="caution">
    <text evidence="3">The sequence shown here is derived from an EMBL/GenBank/DDBJ whole genome shotgun (WGS) entry which is preliminary data.</text>
</comment>